<proteinExistence type="predicted"/>
<evidence type="ECO:0000313" key="3">
    <source>
        <dbReference type="Proteomes" id="UP000247832"/>
    </source>
</evidence>
<sequence length="195" mass="21121">MIIMNQRKRSSIRSLLATLALGAAMVLALLPATSASAYTAQNSGRPGGIYVTKVQGLHYNACAGTLKTCYNPDVNVPAPYVYRSPALAGNQTVFHMTTLYRWSGSAWVVIATRSELRTLAAGTPGGYVRAENFTLSKAGYYKVGVGFTWLNPTRTHNYGTRVIDFNQAGDYQCVGRFTASCNAQNGYVYLRSPGL</sequence>
<dbReference type="Proteomes" id="UP000247832">
    <property type="component" value="Unassembled WGS sequence"/>
</dbReference>
<name>A0A2V5L9A5_9MICC</name>
<dbReference type="AlphaFoldDB" id="A0A2V5L9A5"/>
<protein>
    <submittedName>
        <fullName evidence="2">Uncharacterized protein</fullName>
    </submittedName>
</protein>
<evidence type="ECO:0000313" key="2">
    <source>
        <dbReference type="EMBL" id="PYI66253.1"/>
    </source>
</evidence>
<comment type="caution">
    <text evidence="2">The sequence shown here is derived from an EMBL/GenBank/DDBJ whole genome shotgun (WGS) entry which is preliminary data.</text>
</comment>
<keyword evidence="3" id="KW-1185">Reference proteome</keyword>
<feature type="signal peptide" evidence="1">
    <location>
        <begin position="1"/>
        <end position="37"/>
    </location>
</feature>
<organism evidence="2 3">
    <name type="scientific">Arthrobacter livingstonensis</name>
    <dbReference type="NCBI Taxonomy" id="670078"/>
    <lineage>
        <taxon>Bacteria</taxon>
        <taxon>Bacillati</taxon>
        <taxon>Actinomycetota</taxon>
        <taxon>Actinomycetes</taxon>
        <taxon>Micrococcales</taxon>
        <taxon>Micrococcaceae</taxon>
        <taxon>Arthrobacter</taxon>
    </lineage>
</organism>
<keyword evidence="1" id="KW-0732">Signal</keyword>
<feature type="chain" id="PRO_5015971511" evidence="1">
    <location>
        <begin position="38"/>
        <end position="195"/>
    </location>
</feature>
<dbReference type="EMBL" id="QJVD01000016">
    <property type="protein sequence ID" value="PYI66253.1"/>
    <property type="molecule type" value="Genomic_DNA"/>
</dbReference>
<accession>A0A2V5L9A5</accession>
<reference evidence="2 3" key="1">
    <citation type="submission" date="2018-05" db="EMBL/GenBank/DDBJ databases">
        <title>Genetic diversity of glacier-inhabiting Cryobacterium bacteria in China and description of Cryobacterium mengkeensis sp. nov. and Arthrobacter glacialis sp. nov.</title>
        <authorList>
            <person name="Liu Q."/>
            <person name="Xin Y.-H."/>
        </authorList>
    </citation>
    <scope>NUCLEOTIDE SEQUENCE [LARGE SCALE GENOMIC DNA]</scope>
    <source>
        <strain evidence="2 3">LI2</strain>
    </source>
</reference>
<gene>
    <name evidence="2" type="ORF">CVV68_14570</name>
</gene>
<evidence type="ECO:0000256" key="1">
    <source>
        <dbReference type="SAM" id="SignalP"/>
    </source>
</evidence>